<evidence type="ECO:0000256" key="1">
    <source>
        <dbReference type="SAM" id="SignalP"/>
    </source>
</evidence>
<dbReference type="RefSeq" id="WP_348263576.1">
    <property type="nucleotide sequence ID" value="NZ_CP121196.1"/>
</dbReference>
<dbReference type="PANTHER" id="PTHR46825:SF9">
    <property type="entry name" value="BETA-LACTAMASE-RELATED DOMAIN-CONTAINING PROTEIN"/>
    <property type="match status" value="1"/>
</dbReference>
<dbReference type="Pfam" id="PF00144">
    <property type="entry name" value="Beta-lactamase"/>
    <property type="match status" value="1"/>
</dbReference>
<keyword evidence="1" id="KW-0732">Signal</keyword>
<feature type="signal peptide" evidence="1">
    <location>
        <begin position="1"/>
        <end position="23"/>
    </location>
</feature>
<dbReference type="PANTHER" id="PTHR46825">
    <property type="entry name" value="D-ALANYL-D-ALANINE-CARBOXYPEPTIDASE/ENDOPEPTIDASE AMPH"/>
    <property type="match status" value="1"/>
</dbReference>
<dbReference type="EMBL" id="CP121196">
    <property type="protein sequence ID" value="XBH18352.1"/>
    <property type="molecule type" value="Genomic_DNA"/>
</dbReference>
<protein>
    <submittedName>
        <fullName evidence="3">Serine hydrolase</fullName>
        <ecNumber evidence="3">3.1.1.103</ecNumber>
    </submittedName>
</protein>
<keyword evidence="3" id="KW-0378">Hydrolase</keyword>
<dbReference type="InterPro" id="IPR012338">
    <property type="entry name" value="Beta-lactam/transpept-like"/>
</dbReference>
<dbReference type="SUPFAM" id="SSF56601">
    <property type="entry name" value="beta-lactamase/transpeptidase-like"/>
    <property type="match status" value="1"/>
</dbReference>
<gene>
    <name evidence="3" type="ORF">P8935_03230</name>
</gene>
<organism evidence="3">
    <name type="scientific">Telmatobacter sp. DSM 110680</name>
    <dbReference type="NCBI Taxonomy" id="3036704"/>
    <lineage>
        <taxon>Bacteria</taxon>
        <taxon>Pseudomonadati</taxon>
        <taxon>Acidobacteriota</taxon>
        <taxon>Terriglobia</taxon>
        <taxon>Terriglobales</taxon>
        <taxon>Acidobacteriaceae</taxon>
        <taxon>Telmatobacter</taxon>
    </lineage>
</organism>
<accession>A0AAU7DJS1</accession>
<dbReference type="InterPro" id="IPR050491">
    <property type="entry name" value="AmpC-like"/>
</dbReference>
<dbReference type="EC" id="3.1.1.103" evidence="3"/>
<dbReference type="Gene3D" id="3.40.710.10">
    <property type="entry name" value="DD-peptidase/beta-lactamase superfamily"/>
    <property type="match status" value="1"/>
</dbReference>
<name>A0AAU7DJS1_9BACT</name>
<evidence type="ECO:0000313" key="3">
    <source>
        <dbReference type="EMBL" id="XBH18352.1"/>
    </source>
</evidence>
<dbReference type="InterPro" id="IPR001466">
    <property type="entry name" value="Beta-lactam-related"/>
</dbReference>
<sequence>MNKLFRRQTCAFLCPLLMSLGIAAQTPTPDKAAKERAEAIRVVDTWLDSIQVYEHIPAISAGVVAGDHLLWSKGYGTLDADHKIPAAPDTIYSICSISKLFTSISLMQQYEQGKVRLDEPITTYLPWAKLKATDEDSVPITLRGMLSHSAGLPRESDFPYWSGPDFPFPTREQIHEMIAKQAPLFPAERYFQYSNLGLTLVGETVEAVSGQPYADYAKTHVLDPIGLHDTRTFMPMDLYGKRLAVGYGALKRDGTRDLLKPFNARGITPAAGYTSTVEDLGKFASWQFHLLRTGKEDVLKASTLHEMQRVQFMDPGWKVSYGLGFAIQHKENHTYVGHGGDCPGYQTILMLRPEDELGVVLMDNSSERPGAWATVVFAILDKRKGYEFKAPAPSAGVDLEAYTGHYSGQPWESEAIMLPWAGGLVSLSLPDDDPVAGMQFYKPKGGDVFRRVRDDGSEAEEIKFSRDASGKVTEFTHFSNPRMRMSDVK</sequence>
<dbReference type="AlphaFoldDB" id="A0AAU7DJS1"/>
<dbReference type="GO" id="GO:0016787">
    <property type="term" value="F:hydrolase activity"/>
    <property type="evidence" value="ECO:0007669"/>
    <property type="project" value="UniProtKB-KW"/>
</dbReference>
<evidence type="ECO:0000259" key="2">
    <source>
        <dbReference type="Pfam" id="PF00144"/>
    </source>
</evidence>
<reference evidence="3" key="1">
    <citation type="submission" date="2023-03" db="EMBL/GenBank/DDBJ databases">
        <title>Edaphobacter sp.</title>
        <authorList>
            <person name="Huber K.J."/>
            <person name="Papendorf J."/>
            <person name="Pilke C."/>
            <person name="Bunk B."/>
            <person name="Sproeer C."/>
            <person name="Pester M."/>
        </authorList>
    </citation>
    <scope>NUCLEOTIDE SEQUENCE</scope>
    <source>
        <strain evidence="3">DSM 110680</strain>
    </source>
</reference>
<feature type="chain" id="PRO_5043885010" evidence="1">
    <location>
        <begin position="24"/>
        <end position="489"/>
    </location>
</feature>
<feature type="domain" description="Beta-lactamase-related" evidence="2">
    <location>
        <begin position="54"/>
        <end position="369"/>
    </location>
</feature>
<proteinExistence type="predicted"/>